<evidence type="ECO:0000256" key="7">
    <source>
        <dbReference type="ARBA" id="ARBA00014165"/>
    </source>
</evidence>
<dbReference type="PROSITE" id="PS00545">
    <property type="entry name" value="ALDOSE_1_EPIMERASE"/>
    <property type="match status" value="1"/>
</dbReference>
<feature type="active site" description="Proton acceptor" evidence="12">
    <location>
        <position position="289"/>
    </location>
</feature>
<evidence type="ECO:0000313" key="16">
    <source>
        <dbReference type="Proteomes" id="UP000215214"/>
    </source>
</evidence>
<comment type="pathway">
    <text evidence="3 11">Carbohydrate metabolism; hexose metabolism.</text>
</comment>
<dbReference type="PANTHER" id="PTHR10091:SF0">
    <property type="entry name" value="GALACTOSE MUTAROTASE"/>
    <property type="match status" value="1"/>
</dbReference>
<dbReference type="EC" id="5.1.3.3" evidence="6 11"/>
<feature type="binding site" evidence="14">
    <location>
        <begin position="168"/>
        <end position="170"/>
    </location>
    <ligand>
        <name>beta-D-galactose</name>
        <dbReference type="ChEBI" id="CHEBI:27667"/>
    </ligand>
</feature>
<evidence type="ECO:0000313" key="15">
    <source>
        <dbReference type="EMBL" id="SNR16586.1"/>
    </source>
</evidence>
<dbReference type="GO" id="GO:0006006">
    <property type="term" value="P:glucose metabolic process"/>
    <property type="evidence" value="ECO:0007669"/>
    <property type="project" value="TreeGrafter"/>
</dbReference>
<dbReference type="InterPro" id="IPR015443">
    <property type="entry name" value="Aldose_1-epimerase"/>
</dbReference>
<dbReference type="PANTHER" id="PTHR10091">
    <property type="entry name" value="ALDOSE-1-EPIMERASE"/>
    <property type="match status" value="1"/>
</dbReference>
<name>A0A238UC70_9FLAO</name>
<sequence length="325" mass="36886">MNTYILKNKNNLELEISTLGATILSLKVPDKNNKLVNVVVGLSSSDDYSAEHYLQNYLYLGTTVGRYAGRISKSELHFETKKYPIHTIDGVHLHGGKNGFDKKIWKVENIINGENSSITLSYLSKHLEEGYPGNLNVTVTYTLTENNELKIIYAATTDQTTQVNLTNHAYFNLNGEQSILDHELFIDSDFYLDVDNRLIPSGRKNPVKETCYDFTEKSKIGNTNFQGLDDTFILNKNHLNVEISSETSGICMDVFTNQPAIVVYTPKRFDGLTFKENAIYSDFPAICFETQHYPDTPNNPDFPSTLLQPDEVYRNETTFKFSVLK</sequence>
<reference evidence="15 16" key="1">
    <citation type="submission" date="2017-07" db="EMBL/GenBank/DDBJ databases">
        <authorList>
            <person name="Sun Z.S."/>
            <person name="Albrecht U."/>
            <person name="Echele G."/>
            <person name="Lee C.C."/>
        </authorList>
    </citation>
    <scope>NUCLEOTIDE SEQUENCE [LARGE SCALE GENOMIC DNA]</scope>
    <source>
        <strain evidence="16">type strain: KCTC 22618</strain>
    </source>
</reference>
<comment type="similarity">
    <text evidence="4 11">Belongs to the aldose epimerase family.</text>
</comment>
<evidence type="ECO:0000256" key="8">
    <source>
        <dbReference type="ARBA" id="ARBA00022837"/>
    </source>
</evidence>
<protein>
    <recommendedName>
        <fullName evidence="7 11">Aldose 1-epimerase</fullName>
        <ecNumber evidence="6 11">5.1.3.3</ecNumber>
    </recommendedName>
</protein>
<dbReference type="InterPro" id="IPR008183">
    <property type="entry name" value="Aldose_1/G6P_1-epimerase"/>
</dbReference>
<evidence type="ECO:0000256" key="1">
    <source>
        <dbReference type="ARBA" id="ARBA00001614"/>
    </source>
</evidence>
<evidence type="ECO:0000256" key="10">
    <source>
        <dbReference type="ARBA" id="ARBA00023277"/>
    </source>
</evidence>
<dbReference type="InterPro" id="IPR011013">
    <property type="entry name" value="Gal_mutarotase_sf_dom"/>
</dbReference>
<feature type="active site" description="Proton donor" evidence="12">
    <location>
        <position position="168"/>
    </location>
</feature>
<organism evidence="15 16">
    <name type="scientific">Tenacibaculum jejuense</name>
    <dbReference type="NCBI Taxonomy" id="584609"/>
    <lineage>
        <taxon>Bacteria</taxon>
        <taxon>Pseudomonadati</taxon>
        <taxon>Bacteroidota</taxon>
        <taxon>Flavobacteriia</taxon>
        <taxon>Flavobacteriales</taxon>
        <taxon>Flavobacteriaceae</taxon>
        <taxon>Tenacibaculum</taxon>
    </lineage>
</organism>
<proteinExistence type="inferred from homology"/>
<gene>
    <name evidence="15" type="ORF">TJEJU_2917</name>
</gene>
<dbReference type="InterPro" id="IPR047215">
    <property type="entry name" value="Galactose_mutarotase-like"/>
</dbReference>
<evidence type="ECO:0000256" key="13">
    <source>
        <dbReference type="PIRSR" id="PIRSR005096-2"/>
    </source>
</evidence>
<dbReference type="InterPro" id="IPR014718">
    <property type="entry name" value="GH-type_carb-bd"/>
</dbReference>
<dbReference type="Pfam" id="PF01263">
    <property type="entry name" value="Aldose_epim"/>
    <property type="match status" value="1"/>
</dbReference>
<keyword evidence="10 11" id="KW-0119">Carbohydrate metabolism</keyword>
<dbReference type="Proteomes" id="UP000215214">
    <property type="component" value="Chromosome TJEJU"/>
</dbReference>
<dbReference type="InterPro" id="IPR018052">
    <property type="entry name" value="Ald1_epimerase_CS"/>
</dbReference>
<comment type="cofactor">
    <cofactor evidence="2">
        <name>Ca(2+)</name>
        <dbReference type="ChEBI" id="CHEBI:29108"/>
    </cofactor>
</comment>
<dbReference type="GO" id="GO:0004034">
    <property type="term" value="F:aldose 1-epimerase activity"/>
    <property type="evidence" value="ECO:0007669"/>
    <property type="project" value="UniProtKB-EC"/>
</dbReference>
<dbReference type="CDD" id="cd09019">
    <property type="entry name" value="galactose_mutarotase_like"/>
    <property type="match status" value="1"/>
</dbReference>
<evidence type="ECO:0000256" key="3">
    <source>
        <dbReference type="ARBA" id="ARBA00005028"/>
    </source>
</evidence>
<dbReference type="KEGG" id="tje:TJEJU_2917"/>
<keyword evidence="8" id="KW-0106">Calcium</keyword>
<dbReference type="GO" id="GO:0005737">
    <property type="term" value="C:cytoplasm"/>
    <property type="evidence" value="ECO:0007669"/>
    <property type="project" value="TreeGrafter"/>
</dbReference>
<comment type="subunit">
    <text evidence="5">Monomer.</text>
</comment>
<evidence type="ECO:0000256" key="12">
    <source>
        <dbReference type="PIRSR" id="PIRSR005096-1"/>
    </source>
</evidence>
<evidence type="ECO:0000256" key="5">
    <source>
        <dbReference type="ARBA" id="ARBA00011245"/>
    </source>
</evidence>
<evidence type="ECO:0000256" key="2">
    <source>
        <dbReference type="ARBA" id="ARBA00001913"/>
    </source>
</evidence>
<dbReference type="Gene3D" id="2.70.98.10">
    <property type="match status" value="1"/>
</dbReference>
<dbReference type="GO" id="GO:0033499">
    <property type="term" value="P:galactose catabolic process via UDP-galactose, Leloir pathway"/>
    <property type="evidence" value="ECO:0007669"/>
    <property type="project" value="TreeGrafter"/>
</dbReference>
<dbReference type="EMBL" id="LT899436">
    <property type="protein sequence ID" value="SNR16586.1"/>
    <property type="molecule type" value="Genomic_DNA"/>
</dbReference>
<evidence type="ECO:0000256" key="11">
    <source>
        <dbReference type="PIRNR" id="PIRNR005096"/>
    </source>
</evidence>
<dbReference type="AlphaFoldDB" id="A0A238UC70"/>
<evidence type="ECO:0000256" key="9">
    <source>
        <dbReference type="ARBA" id="ARBA00023235"/>
    </source>
</evidence>
<accession>A0A238UC70</accession>
<dbReference type="PIRSF" id="PIRSF005096">
    <property type="entry name" value="GALM"/>
    <property type="match status" value="1"/>
</dbReference>
<dbReference type="SUPFAM" id="SSF74650">
    <property type="entry name" value="Galactose mutarotase-like"/>
    <property type="match status" value="1"/>
</dbReference>
<dbReference type="NCBIfam" id="NF008277">
    <property type="entry name" value="PRK11055.1"/>
    <property type="match status" value="1"/>
</dbReference>
<comment type="catalytic activity">
    <reaction evidence="1 11">
        <text>alpha-D-glucose = beta-D-glucose</text>
        <dbReference type="Rhea" id="RHEA:10264"/>
        <dbReference type="ChEBI" id="CHEBI:15903"/>
        <dbReference type="ChEBI" id="CHEBI:17925"/>
        <dbReference type="EC" id="5.1.3.3"/>
    </reaction>
</comment>
<dbReference type="UniPathway" id="UPA00242"/>
<dbReference type="OrthoDB" id="9779408at2"/>
<dbReference type="RefSeq" id="WP_095073245.1">
    <property type="nucleotide sequence ID" value="NZ_LT899436.1"/>
</dbReference>
<evidence type="ECO:0000256" key="6">
    <source>
        <dbReference type="ARBA" id="ARBA00013185"/>
    </source>
</evidence>
<evidence type="ECO:0000256" key="4">
    <source>
        <dbReference type="ARBA" id="ARBA00006206"/>
    </source>
</evidence>
<keyword evidence="16" id="KW-1185">Reference proteome</keyword>
<evidence type="ECO:0000256" key="14">
    <source>
        <dbReference type="PIRSR" id="PIRSR005096-3"/>
    </source>
</evidence>
<feature type="binding site" evidence="13">
    <location>
        <position position="229"/>
    </location>
    <ligand>
        <name>beta-D-galactose</name>
        <dbReference type="ChEBI" id="CHEBI:27667"/>
    </ligand>
</feature>
<dbReference type="GO" id="GO:0030246">
    <property type="term" value="F:carbohydrate binding"/>
    <property type="evidence" value="ECO:0007669"/>
    <property type="project" value="InterPro"/>
</dbReference>
<keyword evidence="9 11" id="KW-0413">Isomerase</keyword>